<dbReference type="Proteomes" id="UP001172386">
    <property type="component" value="Unassembled WGS sequence"/>
</dbReference>
<protein>
    <submittedName>
        <fullName evidence="1">Uncharacterized protein</fullName>
    </submittedName>
</protein>
<organism evidence="1 2">
    <name type="scientific">Neophaeococcomyces mojaviensis</name>
    <dbReference type="NCBI Taxonomy" id="3383035"/>
    <lineage>
        <taxon>Eukaryota</taxon>
        <taxon>Fungi</taxon>
        <taxon>Dikarya</taxon>
        <taxon>Ascomycota</taxon>
        <taxon>Pezizomycotina</taxon>
        <taxon>Eurotiomycetes</taxon>
        <taxon>Chaetothyriomycetidae</taxon>
        <taxon>Chaetothyriales</taxon>
        <taxon>Chaetothyriales incertae sedis</taxon>
        <taxon>Neophaeococcomyces</taxon>
    </lineage>
</organism>
<name>A0ACC3A6X3_9EURO</name>
<proteinExistence type="predicted"/>
<comment type="caution">
    <text evidence="1">The sequence shown here is derived from an EMBL/GenBank/DDBJ whole genome shotgun (WGS) entry which is preliminary data.</text>
</comment>
<keyword evidence="2" id="KW-1185">Reference proteome</keyword>
<reference evidence="1" key="1">
    <citation type="submission" date="2022-10" db="EMBL/GenBank/DDBJ databases">
        <title>Culturing micro-colonial fungi from biological soil crusts in the Mojave desert and describing Neophaeococcomyces mojavensis, and introducing the new genera and species Taxawa tesnikishii.</title>
        <authorList>
            <person name="Kurbessoian T."/>
            <person name="Stajich J.E."/>
        </authorList>
    </citation>
    <scope>NUCLEOTIDE SEQUENCE</scope>
    <source>
        <strain evidence="1">JES_112</strain>
    </source>
</reference>
<accession>A0ACC3A6X3</accession>
<evidence type="ECO:0000313" key="1">
    <source>
        <dbReference type="EMBL" id="KAJ9656292.1"/>
    </source>
</evidence>
<gene>
    <name evidence="1" type="ORF">H2198_005067</name>
</gene>
<dbReference type="EMBL" id="JAPDRQ010000080">
    <property type="protein sequence ID" value="KAJ9656292.1"/>
    <property type="molecule type" value="Genomic_DNA"/>
</dbReference>
<sequence length="151" mass="16651">MANQWQWADRRALFQRGKEVHEPSSPTERRSSGSGVTDAIRRASIGSNSGLEKTTSSTSTNTTTNTSTDRPVSPNSQRRRSSNTALFGNLTTMKRGSEDYGQRRESHTDTQAGGMFSGWYNKTFRGMQGQEPAGATAAQAKRQEEKRGVME</sequence>
<evidence type="ECO:0000313" key="2">
    <source>
        <dbReference type="Proteomes" id="UP001172386"/>
    </source>
</evidence>